<proteinExistence type="inferred from homology"/>
<keyword evidence="10" id="KW-0963">Cytoplasm</keyword>
<protein>
    <recommendedName>
        <fullName evidence="10">Chaperone protein ClpB</fullName>
    </recommendedName>
</protein>
<evidence type="ECO:0000256" key="5">
    <source>
        <dbReference type="ARBA" id="ARBA00023054"/>
    </source>
</evidence>
<keyword evidence="6 9" id="KW-0143">Chaperone</keyword>
<dbReference type="CDD" id="cd00009">
    <property type="entry name" value="AAA"/>
    <property type="match status" value="1"/>
</dbReference>
<dbReference type="Pfam" id="PF10431">
    <property type="entry name" value="ClpB_D2-small"/>
    <property type="match status" value="1"/>
</dbReference>
<keyword evidence="5 10" id="KW-0175">Coiled coil</keyword>
<feature type="coiled-coil region" evidence="10">
    <location>
        <begin position="417"/>
        <end position="577"/>
    </location>
</feature>
<dbReference type="PROSITE" id="PS00871">
    <property type="entry name" value="CLPAB_2"/>
    <property type="match status" value="1"/>
</dbReference>
<feature type="domain" description="Clp R" evidence="11">
    <location>
        <begin position="3"/>
        <end position="149"/>
    </location>
</feature>
<organism evidence="12 13">
    <name type="scientific">Candidatus Uhrbacteria bacterium RIFCSPHIGHO2_02_FULL_57_19</name>
    <dbReference type="NCBI Taxonomy" id="1802391"/>
    <lineage>
        <taxon>Bacteria</taxon>
        <taxon>Candidatus Uhriibacteriota</taxon>
    </lineage>
</organism>
<dbReference type="Pfam" id="PF07724">
    <property type="entry name" value="AAA_2"/>
    <property type="match status" value="1"/>
</dbReference>
<dbReference type="PANTHER" id="PTHR11638:SF18">
    <property type="entry name" value="HEAT SHOCK PROTEIN 104"/>
    <property type="match status" value="1"/>
</dbReference>
<dbReference type="CDD" id="cd19499">
    <property type="entry name" value="RecA-like_ClpB_Hsp104-like"/>
    <property type="match status" value="1"/>
</dbReference>
<dbReference type="InterPro" id="IPR004176">
    <property type="entry name" value="Clp_R_N"/>
</dbReference>
<dbReference type="PROSITE" id="PS51903">
    <property type="entry name" value="CLP_R"/>
    <property type="match status" value="1"/>
</dbReference>
<dbReference type="Gene3D" id="3.40.50.300">
    <property type="entry name" value="P-loop containing nucleotide triphosphate hydrolases"/>
    <property type="match status" value="3"/>
</dbReference>
<evidence type="ECO:0000256" key="4">
    <source>
        <dbReference type="ARBA" id="ARBA00022840"/>
    </source>
</evidence>
<dbReference type="InterPro" id="IPR019489">
    <property type="entry name" value="Clp_ATPase_C"/>
</dbReference>
<evidence type="ECO:0000256" key="6">
    <source>
        <dbReference type="ARBA" id="ARBA00023186"/>
    </source>
</evidence>
<dbReference type="InterPro" id="IPR041546">
    <property type="entry name" value="ClpA/ClpB_AAA_lid"/>
</dbReference>
<evidence type="ECO:0000256" key="7">
    <source>
        <dbReference type="ARBA" id="ARBA00026057"/>
    </source>
</evidence>
<evidence type="ECO:0000256" key="8">
    <source>
        <dbReference type="PROSITE-ProRule" id="PRU01251"/>
    </source>
</evidence>
<dbReference type="InterPro" id="IPR017730">
    <property type="entry name" value="Chaperonin_ClpB"/>
</dbReference>
<comment type="subcellular location">
    <subcellularLocation>
        <location evidence="10">Cytoplasm</location>
    </subcellularLocation>
</comment>
<dbReference type="PRINTS" id="PR00300">
    <property type="entry name" value="CLPPROTEASEA"/>
</dbReference>
<dbReference type="InterPro" id="IPR036628">
    <property type="entry name" value="Clp_N_dom_sf"/>
</dbReference>
<evidence type="ECO:0000259" key="11">
    <source>
        <dbReference type="PROSITE" id="PS51903"/>
    </source>
</evidence>
<dbReference type="SUPFAM" id="SSF81923">
    <property type="entry name" value="Double Clp-N motif"/>
    <property type="match status" value="1"/>
</dbReference>
<comment type="caution">
    <text evidence="12">The sequence shown here is derived from an EMBL/GenBank/DDBJ whole genome shotgun (WGS) entry which is preliminary data.</text>
</comment>
<evidence type="ECO:0000256" key="2">
    <source>
        <dbReference type="ARBA" id="ARBA00022737"/>
    </source>
</evidence>
<comment type="similarity">
    <text evidence="1 9">Belongs to the ClpA/ClpB family.</text>
</comment>
<dbReference type="FunFam" id="1.10.8.60:FF:000017">
    <property type="entry name" value="ATP-dependent chaperone ClpB"/>
    <property type="match status" value="1"/>
</dbReference>
<sequence>MNPQRFTTKSQEAIAAAQEIAHEHREQAVEPLHLLLSLIEQEDSVVRTILEKLEVFPDGLAKNIAMAIDSLSRVEGVSGAAAQVLLTPQLARRLAVAEKIAKRFGDDFVSTEHLFLSILDGKDSAASILERAGVRSDRVLHVLREVRGSQRVDSSEPESKYQALERYGRNLTELARQEKLDPVIGRDEEIRRVMQVLSRRTKNNPVLIGEAGVGKTAIAEGLAQRIAGGDVPESLKEKELIALDIGALVAGTKFRGEFEDRLKAVIKEIQNSDGRVVLFIDELHTLVGAGAVGEGGSLDAANILKPALARGELRAIGATTLKEYHRHIEKDAALERRFQPVLVIEPSTDDTVAILRGIKEKYEVHHGVRITDAAIIAAAKLSHRYISDRFLPDKAVDLVDEAASALRMEIDSRPAELDALHRQIIKLEIEKRALGDEEAAEAKRRLETVAREIAELDEKRKTLELRWKNEKDAISGIREKKREIDGLRQESEISERRGDLERVAEIRYGRVPELEREIKKLEVRLRDIQKEHRFLKEEVSEEDIARVVARWTGIPVSKMLEAEMQKLASLEDELKRRVVGQDEAVSAVSNAVRRSRAGVGEPNRPIGSFLFLGPTGVGKTELARALAASLFNDEGALVRLDMSEYQERHAVSRMIGSPPGYVGHDEGGQLTEIVRRKSYSVILFDEIEKAHPDVWNTLLQILDDGRLTDSKGRTVNFKNAVIVMTSNIGSDVILRLQESEPLGFSGHSEKEQGEERMRSRVMELVRENFKPEFLNRLDETVIFHSLGKEVLSRIVDLQLAEVGSRLAERGISITISEEAKRLLTEKGYDPAYGARPLRRTIQTLILDPLALKIISGEIINGSRLTISVKNDSIVLEL</sequence>
<comment type="subunit">
    <text evidence="7">Homohexamer. The oligomerization is ATP-dependent.</text>
</comment>
<dbReference type="Pfam" id="PF00004">
    <property type="entry name" value="AAA"/>
    <property type="match status" value="1"/>
</dbReference>
<gene>
    <name evidence="10" type="primary">clpB</name>
    <name evidence="12" type="ORF">A3D72_01435</name>
</gene>
<dbReference type="InterPro" id="IPR018368">
    <property type="entry name" value="ClpA/B_CS1"/>
</dbReference>
<dbReference type="STRING" id="1802391.A3D72_01435"/>
<dbReference type="PROSITE" id="PS00870">
    <property type="entry name" value="CLPAB_1"/>
    <property type="match status" value="1"/>
</dbReference>
<keyword evidence="3 9" id="KW-0547">Nucleotide-binding</keyword>
<dbReference type="Gene3D" id="1.10.1780.10">
    <property type="entry name" value="Clp, N-terminal domain"/>
    <property type="match status" value="1"/>
</dbReference>
<dbReference type="SMART" id="SM00382">
    <property type="entry name" value="AAA"/>
    <property type="match status" value="2"/>
</dbReference>
<evidence type="ECO:0000256" key="9">
    <source>
        <dbReference type="RuleBase" id="RU004432"/>
    </source>
</evidence>
<comment type="function">
    <text evidence="10">Part of a stress-induced multi-chaperone system, it is involved in the recovery of the cell from heat-induced damage, in cooperation with DnaK, DnaJ and GrpE.</text>
</comment>
<dbReference type="InterPro" id="IPR050130">
    <property type="entry name" value="ClpA_ClpB"/>
</dbReference>
<dbReference type="SMART" id="SM01086">
    <property type="entry name" value="ClpB_D2-small"/>
    <property type="match status" value="1"/>
</dbReference>
<name>A0A1F7U221_9BACT</name>
<comment type="subunit">
    <text evidence="10">Homohexamer; The oligomerization is ATP-dependent.</text>
</comment>
<dbReference type="FunFam" id="3.40.50.300:FF:000010">
    <property type="entry name" value="Chaperone clpB 1, putative"/>
    <property type="match status" value="1"/>
</dbReference>
<dbReference type="InterPro" id="IPR028299">
    <property type="entry name" value="ClpA/B_CS2"/>
</dbReference>
<dbReference type="InterPro" id="IPR027417">
    <property type="entry name" value="P-loop_NTPase"/>
</dbReference>
<evidence type="ECO:0000256" key="3">
    <source>
        <dbReference type="ARBA" id="ARBA00022741"/>
    </source>
</evidence>
<dbReference type="Pfam" id="PF02861">
    <property type="entry name" value="Clp_N"/>
    <property type="match status" value="1"/>
</dbReference>
<evidence type="ECO:0000313" key="12">
    <source>
        <dbReference type="EMBL" id="OGL72315.1"/>
    </source>
</evidence>
<dbReference type="GO" id="GO:0034605">
    <property type="term" value="P:cellular response to heat"/>
    <property type="evidence" value="ECO:0007669"/>
    <property type="project" value="TreeGrafter"/>
</dbReference>
<dbReference type="Proteomes" id="UP000176303">
    <property type="component" value="Unassembled WGS sequence"/>
</dbReference>
<dbReference type="FunFam" id="3.40.50.300:FF:000120">
    <property type="entry name" value="ATP-dependent chaperone ClpB"/>
    <property type="match status" value="1"/>
</dbReference>
<reference evidence="12 13" key="1">
    <citation type="journal article" date="2016" name="Nat. Commun.">
        <title>Thousands of microbial genomes shed light on interconnected biogeochemical processes in an aquifer system.</title>
        <authorList>
            <person name="Anantharaman K."/>
            <person name="Brown C.T."/>
            <person name="Hug L.A."/>
            <person name="Sharon I."/>
            <person name="Castelle C.J."/>
            <person name="Probst A.J."/>
            <person name="Thomas B.C."/>
            <person name="Singh A."/>
            <person name="Wilkins M.J."/>
            <person name="Karaoz U."/>
            <person name="Brodie E.L."/>
            <person name="Williams K.H."/>
            <person name="Hubbard S.S."/>
            <person name="Banfield J.F."/>
        </authorList>
    </citation>
    <scope>NUCLEOTIDE SEQUENCE [LARGE SCALE GENOMIC DNA]</scope>
</reference>
<dbReference type="GO" id="GO:0005737">
    <property type="term" value="C:cytoplasm"/>
    <property type="evidence" value="ECO:0007669"/>
    <property type="project" value="UniProtKB-SubCell"/>
</dbReference>
<evidence type="ECO:0000256" key="1">
    <source>
        <dbReference type="ARBA" id="ARBA00008675"/>
    </source>
</evidence>
<dbReference type="InterPro" id="IPR003959">
    <property type="entry name" value="ATPase_AAA_core"/>
</dbReference>
<evidence type="ECO:0000313" key="13">
    <source>
        <dbReference type="Proteomes" id="UP000176303"/>
    </source>
</evidence>
<dbReference type="NCBIfam" id="TIGR03346">
    <property type="entry name" value="chaperone_ClpB"/>
    <property type="match status" value="1"/>
</dbReference>
<dbReference type="SUPFAM" id="SSF52540">
    <property type="entry name" value="P-loop containing nucleoside triphosphate hydrolases"/>
    <property type="match status" value="2"/>
</dbReference>
<keyword evidence="4 9" id="KW-0067">ATP-binding</keyword>
<dbReference type="InterPro" id="IPR001270">
    <property type="entry name" value="ClpA/B"/>
</dbReference>
<keyword evidence="2 8" id="KW-0677">Repeat</keyword>
<dbReference type="Pfam" id="PF17871">
    <property type="entry name" value="AAA_lid_9"/>
    <property type="match status" value="1"/>
</dbReference>
<dbReference type="AlphaFoldDB" id="A0A1F7U221"/>
<dbReference type="GO" id="GO:0016887">
    <property type="term" value="F:ATP hydrolysis activity"/>
    <property type="evidence" value="ECO:0007669"/>
    <property type="project" value="InterPro"/>
</dbReference>
<accession>A0A1F7U221</accession>
<dbReference type="FunFam" id="3.40.50.300:FF:000025">
    <property type="entry name" value="ATP-dependent Clp protease subunit"/>
    <property type="match status" value="1"/>
</dbReference>
<dbReference type="EMBL" id="MGDZ01000067">
    <property type="protein sequence ID" value="OGL72315.1"/>
    <property type="molecule type" value="Genomic_DNA"/>
</dbReference>
<dbReference type="GO" id="GO:0042026">
    <property type="term" value="P:protein refolding"/>
    <property type="evidence" value="ECO:0007669"/>
    <property type="project" value="UniProtKB-UniRule"/>
</dbReference>
<dbReference type="InterPro" id="IPR003593">
    <property type="entry name" value="AAA+_ATPase"/>
</dbReference>
<dbReference type="Gene3D" id="1.10.8.60">
    <property type="match status" value="1"/>
</dbReference>
<keyword evidence="10" id="KW-0346">Stress response</keyword>
<dbReference type="GO" id="GO:0005524">
    <property type="term" value="F:ATP binding"/>
    <property type="evidence" value="ECO:0007669"/>
    <property type="project" value="UniProtKB-UniRule"/>
</dbReference>
<evidence type="ECO:0000256" key="10">
    <source>
        <dbReference type="RuleBase" id="RU362034"/>
    </source>
</evidence>
<dbReference type="PANTHER" id="PTHR11638">
    <property type="entry name" value="ATP-DEPENDENT CLP PROTEASE"/>
    <property type="match status" value="1"/>
</dbReference>